<protein>
    <recommendedName>
        <fullName evidence="1">Reverse transcriptase Ty1/copia-type domain-containing protein</fullName>
    </recommendedName>
</protein>
<reference evidence="2 3" key="1">
    <citation type="journal article" date="2021" name="bioRxiv">
        <title>The Gossypium anomalum genome as a resource for cotton improvement and evolutionary analysis of hybrid incompatibility.</title>
        <authorList>
            <person name="Grover C.E."/>
            <person name="Yuan D."/>
            <person name="Arick M.A."/>
            <person name="Miller E.R."/>
            <person name="Hu G."/>
            <person name="Peterson D.G."/>
            <person name="Wendel J.F."/>
            <person name="Udall J.A."/>
        </authorList>
    </citation>
    <scope>NUCLEOTIDE SEQUENCE [LARGE SCALE GENOMIC DNA]</scope>
    <source>
        <strain evidence="2">JFW-Udall</strain>
        <tissue evidence="2">Leaf</tissue>
    </source>
</reference>
<comment type="caution">
    <text evidence="2">The sequence shown here is derived from an EMBL/GenBank/DDBJ whole genome shotgun (WGS) entry which is preliminary data.</text>
</comment>
<name>A0A8J5ZDB8_9ROSI</name>
<organism evidence="2 3">
    <name type="scientific">Gossypium anomalum</name>
    <dbReference type="NCBI Taxonomy" id="47600"/>
    <lineage>
        <taxon>Eukaryota</taxon>
        <taxon>Viridiplantae</taxon>
        <taxon>Streptophyta</taxon>
        <taxon>Embryophyta</taxon>
        <taxon>Tracheophyta</taxon>
        <taxon>Spermatophyta</taxon>
        <taxon>Magnoliopsida</taxon>
        <taxon>eudicotyledons</taxon>
        <taxon>Gunneridae</taxon>
        <taxon>Pentapetalae</taxon>
        <taxon>rosids</taxon>
        <taxon>malvids</taxon>
        <taxon>Malvales</taxon>
        <taxon>Malvaceae</taxon>
        <taxon>Malvoideae</taxon>
        <taxon>Gossypium</taxon>
    </lineage>
</organism>
<dbReference type="InterPro" id="IPR043502">
    <property type="entry name" value="DNA/RNA_pol_sf"/>
</dbReference>
<dbReference type="Pfam" id="PF07727">
    <property type="entry name" value="RVT_2"/>
    <property type="match status" value="1"/>
</dbReference>
<accession>A0A8J5ZDB8</accession>
<dbReference type="AlphaFoldDB" id="A0A8J5ZDB8"/>
<dbReference type="SUPFAM" id="SSF56672">
    <property type="entry name" value="DNA/RNA polymerases"/>
    <property type="match status" value="1"/>
</dbReference>
<dbReference type="PANTHER" id="PTHR11439:SF455">
    <property type="entry name" value="RLK (RECEPTOR-LIKE PROTEIN KINASE) 8, PUTATIVE-RELATED"/>
    <property type="match status" value="1"/>
</dbReference>
<dbReference type="InterPro" id="IPR013103">
    <property type="entry name" value="RVT_2"/>
</dbReference>
<gene>
    <name evidence="2" type="ORF">CXB51_019326</name>
</gene>
<evidence type="ECO:0000259" key="1">
    <source>
        <dbReference type="Pfam" id="PF07727"/>
    </source>
</evidence>
<sequence length="184" mass="20830">MYVDDILLKGNSHGTIENTVEQLYKQFSLKDLGSPVYFLGIKVQSIVNGIFINQKKYTLDLLAQTNMMNSQPTLIPMAVGKKLAKNDDPRESHWVAVKRIFHYLRGTLDHRLVFTTGKIMNLTAYTDADWGSDVDDRRSISGHCVLLGPNIISWSSKKQRFVSRSTAEVKIKSLADKASEIIWL</sequence>
<dbReference type="EMBL" id="JAHUZN010000008">
    <property type="protein sequence ID" value="KAG8486004.1"/>
    <property type="molecule type" value="Genomic_DNA"/>
</dbReference>
<keyword evidence="3" id="KW-1185">Reference proteome</keyword>
<evidence type="ECO:0000313" key="3">
    <source>
        <dbReference type="Proteomes" id="UP000701853"/>
    </source>
</evidence>
<dbReference type="Proteomes" id="UP000701853">
    <property type="component" value="Chromosome 8"/>
</dbReference>
<proteinExistence type="predicted"/>
<dbReference type="CDD" id="cd09272">
    <property type="entry name" value="RNase_HI_RT_Ty1"/>
    <property type="match status" value="1"/>
</dbReference>
<feature type="domain" description="Reverse transcriptase Ty1/copia-type" evidence="1">
    <location>
        <begin position="1"/>
        <end position="77"/>
    </location>
</feature>
<evidence type="ECO:0000313" key="2">
    <source>
        <dbReference type="EMBL" id="KAG8486004.1"/>
    </source>
</evidence>
<dbReference type="OrthoDB" id="998016at2759"/>
<dbReference type="PANTHER" id="PTHR11439">
    <property type="entry name" value="GAG-POL-RELATED RETROTRANSPOSON"/>
    <property type="match status" value="1"/>
</dbReference>